<organism evidence="1">
    <name type="scientific">viral metagenome</name>
    <dbReference type="NCBI Taxonomy" id="1070528"/>
    <lineage>
        <taxon>unclassified sequences</taxon>
        <taxon>metagenomes</taxon>
        <taxon>organismal metagenomes</taxon>
    </lineage>
</organism>
<protein>
    <submittedName>
        <fullName evidence="1">Uncharacterized protein</fullName>
    </submittedName>
</protein>
<reference evidence="1" key="1">
    <citation type="journal article" date="2020" name="Nature">
        <title>Giant virus diversity and host interactions through global metagenomics.</title>
        <authorList>
            <person name="Schulz F."/>
            <person name="Roux S."/>
            <person name="Paez-Espino D."/>
            <person name="Jungbluth S."/>
            <person name="Walsh D.A."/>
            <person name="Denef V.J."/>
            <person name="McMahon K.D."/>
            <person name="Konstantinidis K.T."/>
            <person name="Eloe-Fadrosh E.A."/>
            <person name="Kyrpides N.C."/>
            <person name="Woyke T."/>
        </authorList>
    </citation>
    <scope>NUCLEOTIDE SEQUENCE</scope>
    <source>
        <strain evidence="1">GVMAG-M-3300023184-50</strain>
    </source>
</reference>
<sequence>MPRVNCSGIKSDGCDCGAKAKAGSDRCGTHSHDKFGSREESENFTKLQLIKRFMFMVTRADFRHRIQLHEEQFLLQQTQEQLRTIIREGEDLIRQDYPEFTGTFTKNQIHMFTRFRVGNNQLLAEHRCIMVGHQAQIPLMHEWYAFAFINLNVLFPEISLATLYDVDYIRNVFAPRFGAQYHLLPIQNRGNLERCFLNLNVLGQGHITRLRDFIPIAIAQANNNNNQAGAAFIHDNQNVHRARTVQHVTRIFNKLMEIIVPRGQTTLGSIIVKCNLPARAIIHLTQHYCEPVTIYEIPRAYPRALDAVWAFIETHPEKEELYTRVRDEMTDNIGMCAQGNLSRVCNIVSGYIEGIQPAVAQGEILQNKMAAIASDSEGDKVGRAKKVLQDLYIPEDQWAAWIEAFD</sequence>
<proteinExistence type="predicted"/>
<evidence type="ECO:0000313" key="1">
    <source>
        <dbReference type="EMBL" id="QHT88260.1"/>
    </source>
</evidence>
<name>A0A6C0I6N4_9ZZZZ</name>
<dbReference type="AlphaFoldDB" id="A0A6C0I6N4"/>
<accession>A0A6C0I6N4</accession>
<dbReference type="EMBL" id="MN740114">
    <property type="protein sequence ID" value="QHT88260.1"/>
    <property type="molecule type" value="Genomic_DNA"/>
</dbReference>